<reference evidence="3 4" key="1">
    <citation type="submission" date="2024-10" db="EMBL/GenBank/DDBJ databases">
        <title>The Natural Products Discovery Center: Release of the First 8490 Sequenced Strains for Exploring Actinobacteria Biosynthetic Diversity.</title>
        <authorList>
            <person name="Kalkreuter E."/>
            <person name="Kautsar S.A."/>
            <person name="Yang D."/>
            <person name="Bader C.D."/>
            <person name="Teijaro C.N."/>
            <person name="Fluegel L."/>
            <person name="Davis C.M."/>
            <person name="Simpson J.R."/>
            <person name="Lauterbach L."/>
            <person name="Steele A.D."/>
            <person name="Gui C."/>
            <person name="Meng S."/>
            <person name="Li G."/>
            <person name="Viehrig K."/>
            <person name="Ye F."/>
            <person name="Su P."/>
            <person name="Kiefer A.F."/>
            <person name="Nichols A."/>
            <person name="Cepeda A.J."/>
            <person name="Yan W."/>
            <person name="Fan B."/>
            <person name="Jiang Y."/>
            <person name="Adhikari A."/>
            <person name="Zheng C.-J."/>
            <person name="Schuster L."/>
            <person name="Cowan T.M."/>
            <person name="Smanski M.J."/>
            <person name="Chevrette M.G."/>
            <person name="De Carvalho L.P.S."/>
            <person name="Shen B."/>
        </authorList>
    </citation>
    <scope>NUCLEOTIDE SEQUENCE [LARGE SCALE GENOMIC DNA]</scope>
    <source>
        <strain evidence="3 4">NPDC002173</strain>
    </source>
</reference>
<protein>
    <recommendedName>
        <fullName evidence="5">SAF domain-containing protein</fullName>
    </recommendedName>
</protein>
<dbReference type="EMBL" id="JBIASD010000031">
    <property type="protein sequence ID" value="MFF3670408.1"/>
    <property type="molecule type" value="Genomic_DNA"/>
</dbReference>
<accession>A0ABW6T327</accession>
<evidence type="ECO:0000256" key="1">
    <source>
        <dbReference type="SAM" id="MobiDB-lite"/>
    </source>
</evidence>
<feature type="transmembrane region" description="Helical" evidence="2">
    <location>
        <begin position="44"/>
        <end position="64"/>
    </location>
</feature>
<feature type="region of interest" description="Disordered" evidence="1">
    <location>
        <begin position="1"/>
        <end position="38"/>
    </location>
</feature>
<gene>
    <name evidence="3" type="ORF">ACFYXI_32960</name>
</gene>
<evidence type="ECO:0000313" key="3">
    <source>
        <dbReference type="EMBL" id="MFF3670408.1"/>
    </source>
</evidence>
<evidence type="ECO:0008006" key="5">
    <source>
        <dbReference type="Google" id="ProtNLM"/>
    </source>
</evidence>
<proteinExistence type="predicted"/>
<keyword evidence="2" id="KW-0472">Membrane</keyword>
<keyword evidence="2" id="KW-0812">Transmembrane</keyword>
<keyword evidence="4" id="KW-1185">Reference proteome</keyword>
<dbReference type="Proteomes" id="UP001602013">
    <property type="component" value="Unassembled WGS sequence"/>
</dbReference>
<name>A0ABW6T327_9ACTN</name>
<sequence>MRIRPTSARGGLPPAAASAESPAALSGPDGRRLPASPRRRRPDLAALAVLLILGGTAATITLMLNGSARVSAIRITRQVTAGQPLSRAGMEEVRIAGTGIDYLPWSQHASYAQRLALVTLLPGTLLTTQMTATASEGITPGKARVGLALKPGQSPAELRAGQRVQIISLPRQDPGDRTTTVLAQSALVDAVSDPGTHGPPRLVNVIVDAALSPRIAAYASNGQIVLAYLPAAH</sequence>
<comment type="caution">
    <text evidence="3">The sequence shown here is derived from an EMBL/GenBank/DDBJ whole genome shotgun (WGS) entry which is preliminary data.</text>
</comment>
<dbReference type="RefSeq" id="WP_387416632.1">
    <property type="nucleotide sequence ID" value="NZ_CP191998.1"/>
</dbReference>
<feature type="compositionally biased region" description="Low complexity" evidence="1">
    <location>
        <begin position="10"/>
        <end position="36"/>
    </location>
</feature>
<evidence type="ECO:0000313" key="4">
    <source>
        <dbReference type="Proteomes" id="UP001602013"/>
    </source>
</evidence>
<keyword evidence="2" id="KW-1133">Transmembrane helix</keyword>
<organism evidence="3 4">
    <name type="scientific">Microtetraspora malaysiensis</name>
    <dbReference type="NCBI Taxonomy" id="161358"/>
    <lineage>
        <taxon>Bacteria</taxon>
        <taxon>Bacillati</taxon>
        <taxon>Actinomycetota</taxon>
        <taxon>Actinomycetes</taxon>
        <taxon>Streptosporangiales</taxon>
        <taxon>Streptosporangiaceae</taxon>
        <taxon>Microtetraspora</taxon>
    </lineage>
</organism>
<evidence type="ECO:0000256" key="2">
    <source>
        <dbReference type="SAM" id="Phobius"/>
    </source>
</evidence>